<proteinExistence type="predicted"/>
<feature type="compositionally biased region" description="Basic and acidic residues" evidence="1">
    <location>
        <begin position="72"/>
        <end position="82"/>
    </location>
</feature>
<protein>
    <submittedName>
        <fullName evidence="2">Uncharacterized protein</fullName>
    </submittedName>
</protein>
<reference evidence="2" key="1">
    <citation type="journal article" date="2015" name="Nature">
        <title>Complex archaea that bridge the gap between prokaryotes and eukaryotes.</title>
        <authorList>
            <person name="Spang A."/>
            <person name="Saw J.H."/>
            <person name="Jorgensen S.L."/>
            <person name="Zaremba-Niedzwiedzka K."/>
            <person name="Martijn J."/>
            <person name="Lind A.E."/>
            <person name="van Eijk R."/>
            <person name="Schleper C."/>
            <person name="Guy L."/>
            <person name="Ettema T.J."/>
        </authorList>
    </citation>
    <scope>NUCLEOTIDE SEQUENCE</scope>
</reference>
<evidence type="ECO:0000256" key="1">
    <source>
        <dbReference type="SAM" id="MobiDB-lite"/>
    </source>
</evidence>
<organism evidence="2">
    <name type="scientific">marine sediment metagenome</name>
    <dbReference type="NCBI Taxonomy" id="412755"/>
    <lineage>
        <taxon>unclassified sequences</taxon>
        <taxon>metagenomes</taxon>
        <taxon>ecological metagenomes</taxon>
    </lineage>
</organism>
<dbReference type="EMBL" id="LAZR01031341">
    <property type="protein sequence ID" value="KKL54034.1"/>
    <property type="molecule type" value="Genomic_DNA"/>
</dbReference>
<evidence type="ECO:0000313" key="2">
    <source>
        <dbReference type="EMBL" id="KKL54034.1"/>
    </source>
</evidence>
<name>A0A0F9CXN9_9ZZZZ</name>
<sequence length="82" mass="9706">MLHAKMLDWIYSLRERGPSCDVGVGNIRRIERLAFACYRRGFEDGKKKTKADRANSRLEVPRAKKKRKVRTRRTDTSRRVSR</sequence>
<dbReference type="AlphaFoldDB" id="A0A0F9CXN9"/>
<feature type="region of interest" description="Disordered" evidence="1">
    <location>
        <begin position="46"/>
        <end position="82"/>
    </location>
</feature>
<gene>
    <name evidence="2" type="ORF">LCGC14_2269440</name>
</gene>
<accession>A0A0F9CXN9</accession>
<comment type="caution">
    <text evidence="2">The sequence shown here is derived from an EMBL/GenBank/DDBJ whole genome shotgun (WGS) entry which is preliminary data.</text>
</comment>
<feature type="compositionally biased region" description="Basic and acidic residues" evidence="1">
    <location>
        <begin position="46"/>
        <end position="62"/>
    </location>
</feature>